<sequence>MQSNTTEHQLEPIDAVITWVDGSAVKHRQKRQRYMAMESLPLHENASNPHRWMCNDEILYCIQSIENHAPWIGKIWIVVDEEGPDLSSLSESIRAKVHLAYHAEIFNGFTQVLPTFNSLAIESMLWRIDGLSERFMYFNDDVFLTAPLNPTDIFDGLTPILRGKWVDYSGLLISTEIRNDPAKFHYFMQINAAQIIGFPATELFSAAHVVHPFRRSKMAELFARYPDKFLNNIKYRFRNLDQFFPQGLHNHACIRDKEAKVSTTDDHLHISSGHGKGQPPADTLALLTRATEPEIKFLCVNDLPQLVEIIPNAEEWIAQAIGGFPALAKNTTIERLCLQSEEAATNLAEA</sequence>
<dbReference type="RefSeq" id="WP_072840106.1">
    <property type="nucleotide sequence ID" value="NZ_FQVF01000011.1"/>
</dbReference>
<evidence type="ECO:0000313" key="6">
    <source>
        <dbReference type="EMBL" id="SHF76347.1"/>
    </source>
</evidence>
<dbReference type="OrthoDB" id="9776077at2"/>
<dbReference type="PANTHER" id="PTHR24045">
    <property type="match status" value="1"/>
</dbReference>
<dbReference type="PANTHER" id="PTHR24045:SF0">
    <property type="entry name" value="N-ACETYLGLUCOSAMINE-1-PHOSPHOTRANSFERASE SUBUNITS ALPHA_BETA"/>
    <property type="match status" value="1"/>
</dbReference>
<dbReference type="EMBL" id="FQVF01000011">
    <property type="protein sequence ID" value="SHF76347.1"/>
    <property type="molecule type" value="Genomic_DNA"/>
</dbReference>
<dbReference type="InterPro" id="IPR047141">
    <property type="entry name" value="Stealth"/>
</dbReference>
<evidence type="ECO:0000259" key="4">
    <source>
        <dbReference type="Pfam" id="PF11380"/>
    </source>
</evidence>
<proteinExistence type="inferred from homology"/>
<keyword evidence="3" id="KW-0270">Exopolysaccharide synthesis</keyword>
<evidence type="ECO:0000259" key="5">
    <source>
        <dbReference type="Pfam" id="PF17101"/>
    </source>
</evidence>
<keyword evidence="7" id="KW-1185">Reference proteome</keyword>
<organism evidence="6 7">
    <name type="scientific">Marinomonas polaris DSM 16579</name>
    <dbReference type="NCBI Taxonomy" id="1122206"/>
    <lineage>
        <taxon>Bacteria</taxon>
        <taxon>Pseudomonadati</taxon>
        <taxon>Pseudomonadota</taxon>
        <taxon>Gammaproteobacteria</taxon>
        <taxon>Oceanospirillales</taxon>
        <taxon>Oceanospirillaceae</taxon>
        <taxon>Marinomonas</taxon>
    </lineage>
</organism>
<evidence type="ECO:0000256" key="3">
    <source>
        <dbReference type="ARBA" id="ARBA00023169"/>
    </source>
</evidence>
<dbReference type="InterPro" id="IPR031358">
    <property type="entry name" value="Stealth_CR1"/>
</dbReference>
<feature type="domain" description="Stealth protein CR1 conserved region 1" evidence="5">
    <location>
        <begin position="11"/>
        <end position="36"/>
    </location>
</feature>
<dbReference type="Pfam" id="PF11380">
    <property type="entry name" value="Stealth_CR2"/>
    <property type="match status" value="1"/>
</dbReference>
<dbReference type="Proteomes" id="UP000184517">
    <property type="component" value="Unassembled WGS sequence"/>
</dbReference>
<reference evidence="7" key="1">
    <citation type="submission" date="2016-11" db="EMBL/GenBank/DDBJ databases">
        <authorList>
            <person name="Varghese N."/>
            <person name="Submissions S."/>
        </authorList>
    </citation>
    <scope>NUCLEOTIDE SEQUENCE [LARGE SCALE GENOMIC DNA]</scope>
    <source>
        <strain evidence="7">DSM 16579</strain>
    </source>
</reference>
<evidence type="ECO:0000256" key="1">
    <source>
        <dbReference type="ARBA" id="ARBA00007583"/>
    </source>
</evidence>
<dbReference type="GO" id="GO:0000271">
    <property type="term" value="P:polysaccharide biosynthetic process"/>
    <property type="evidence" value="ECO:0007669"/>
    <property type="project" value="UniProtKB-KW"/>
</dbReference>
<dbReference type="AlphaFoldDB" id="A0A1M5EAX1"/>
<dbReference type="InterPro" id="IPR021520">
    <property type="entry name" value="Stealth_CR2"/>
</dbReference>
<keyword evidence="2" id="KW-0808">Transferase</keyword>
<dbReference type="STRING" id="1122206.SAMN02745753_02585"/>
<feature type="domain" description="Stealth protein CR2 conserved region 2" evidence="4">
    <location>
        <begin position="53"/>
        <end position="155"/>
    </location>
</feature>
<accession>A0A1M5EAX1</accession>
<dbReference type="GO" id="GO:0016772">
    <property type="term" value="F:transferase activity, transferring phosphorus-containing groups"/>
    <property type="evidence" value="ECO:0007669"/>
    <property type="project" value="InterPro"/>
</dbReference>
<dbReference type="Pfam" id="PF17101">
    <property type="entry name" value="Stealth_CR1"/>
    <property type="match status" value="1"/>
</dbReference>
<evidence type="ECO:0000313" key="7">
    <source>
        <dbReference type="Proteomes" id="UP000184517"/>
    </source>
</evidence>
<protein>
    <submittedName>
        <fullName evidence="6">Stealth protein CR1, conserved region 1</fullName>
    </submittedName>
</protein>
<gene>
    <name evidence="6" type="ORF">SAMN02745753_02585</name>
</gene>
<evidence type="ECO:0000256" key="2">
    <source>
        <dbReference type="ARBA" id="ARBA00022679"/>
    </source>
</evidence>
<name>A0A1M5EAX1_9GAMM</name>
<comment type="similarity">
    <text evidence="1">Belongs to the stealth family.</text>
</comment>